<proteinExistence type="predicted"/>
<reference evidence="2 3" key="1">
    <citation type="submission" date="2019-02" db="EMBL/GenBank/DDBJ databases">
        <title>Emended description of the genus Rhodopseudomonas and description of Rhodopseudomonas albus sp. nov., a non-phototrophic, heavy-metal-tolerant bacterium isolated from garden soil.</title>
        <authorList>
            <person name="Bao Z."/>
            <person name="Cao W.W."/>
            <person name="Sato Y."/>
            <person name="Nishizawa T."/>
            <person name="Zhao J."/>
            <person name="Guo Y."/>
            <person name="Ohta H."/>
        </authorList>
    </citation>
    <scope>NUCLEOTIDE SEQUENCE [LARGE SCALE GENOMIC DNA]</scope>
    <source>
        <strain evidence="2 3">SK50-23</strain>
    </source>
</reference>
<dbReference type="PANTHER" id="PTHR33164:SF43">
    <property type="entry name" value="HTH-TYPE TRANSCRIPTIONAL REPRESSOR YETL"/>
    <property type="match status" value="1"/>
</dbReference>
<protein>
    <submittedName>
        <fullName evidence="2">MarR family transcriptional regulator</fullName>
    </submittedName>
</protein>
<keyword evidence="3" id="KW-1185">Reference proteome</keyword>
<dbReference type="PROSITE" id="PS50995">
    <property type="entry name" value="HTH_MARR_2"/>
    <property type="match status" value="1"/>
</dbReference>
<dbReference type="InterPro" id="IPR036390">
    <property type="entry name" value="WH_DNA-bd_sf"/>
</dbReference>
<organism evidence="2 3">
    <name type="scientific">Tardiphaga alba</name>
    <dbReference type="NCBI Taxonomy" id="340268"/>
    <lineage>
        <taxon>Bacteria</taxon>
        <taxon>Pseudomonadati</taxon>
        <taxon>Pseudomonadota</taxon>
        <taxon>Alphaproteobacteria</taxon>
        <taxon>Hyphomicrobiales</taxon>
        <taxon>Nitrobacteraceae</taxon>
        <taxon>Tardiphaga</taxon>
    </lineage>
</organism>
<sequence length="188" mass="20724">MATKSKSKKIRTELTISRPQLMVDGSDRAFRQFLHDTLAFSARLQAVRAQLGAVIGLSGTQYTVLIAIAHLVGTDEKIGVNQVAEHLHFSGAFITIEINKLVASGLVEKETDEDDRRRVILTITPKARGLLNELAPVQRPVNDMLFRAMSAADFERNRKLMSDMVDAADEAIRLLDYNAPKGPGKPAK</sequence>
<evidence type="ECO:0000313" key="3">
    <source>
        <dbReference type="Proteomes" id="UP000682843"/>
    </source>
</evidence>
<dbReference type="SUPFAM" id="SSF46785">
    <property type="entry name" value="Winged helix' DNA-binding domain"/>
    <property type="match status" value="1"/>
</dbReference>
<dbReference type="SMART" id="SM00347">
    <property type="entry name" value="HTH_MARR"/>
    <property type="match status" value="1"/>
</dbReference>
<evidence type="ECO:0000259" key="1">
    <source>
        <dbReference type="PROSITE" id="PS50995"/>
    </source>
</evidence>
<dbReference type="InterPro" id="IPR039422">
    <property type="entry name" value="MarR/SlyA-like"/>
</dbReference>
<dbReference type="InterPro" id="IPR036388">
    <property type="entry name" value="WH-like_DNA-bd_sf"/>
</dbReference>
<dbReference type="EMBL" id="CP036498">
    <property type="protein sequence ID" value="QUS37664.1"/>
    <property type="molecule type" value="Genomic_DNA"/>
</dbReference>
<dbReference type="InterPro" id="IPR000835">
    <property type="entry name" value="HTH_MarR-typ"/>
</dbReference>
<dbReference type="RefSeq" id="WP_211911152.1">
    <property type="nucleotide sequence ID" value="NZ_CP036498.1"/>
</dbReference>
<feature type="domain" description="HTH marR-type" evidence="1">
    <location>
        <begin position="26"/>
        <end position="166"/>
    </location>
</feature>
<dbReference type="Proteomes" id="UP000682843">
    <property type="component" value="Chromosome"/>
</dbReference>
<dbReference type="PANTHER" id="PTHR33164">
    <property type="entry name" value="TRANSCRIPTIONAL REGULATOR, MARR FAMILY"/>
    <property type="match status" value="1"/>
</dbReference>
<name>A0ABX8A2D4_9BRAD</name>
<gene>
    <name evidence="2" type="ORF">RPMA_01375</name>
</gene>
<evidence type="ECO:0000313" key="2">
    <source>
        <dbReference type="EMBL" id="QUS37664.1"/>
    </source>
</evidence>
<accession>A0ABX8A2D4</accession>
<dbReference type="Gene3D" id="1.10.10.10">
    <property type="entry name" value="Winged helix-like DNA-binding domain superfamily/Winged helix DNA-binding domain"/>
    <property type="match status" value="1"/>
</dbReference>
<dbReference type="Pfam" id="PF12802">
    <property type="entry name" value="MarR_2"/>
    <property type="match status" value="1"/>
</dbReference>